<proteinExistence type="predicted"/>
<feature type="transmembrane region" description="Helical" evidence="2">
    <location>
        <begin position="89"/>
        <end position="118"/>
    </location>
</feature>
<feature type="transmembrane region" description="Helical" evidence="2">
    <location>
        <begin position="6"/>
        <end position="32"/>
    </location>
</feature>
<keyword evidence="2" id="KW-0812">Transmembrane</keyword>
<name>A4ADQ3_9GAMM</name>
<dbReference type="OrthoDB" id="1450994at2"/>
<dbReference type="STRING" id="314285.KT71_18446"/>
<feature type="domain" description="Rhodanese" evidence="3">
    <location>
        <begin position="264"/>
        <end position="352"/>
    </location>
</feature>
<dbReference type="InterPro" id="IPR036873">
    <property type="entry name" value="Rhodanese-like_dom_sf"/>
</dbReference>
<dbReference type="InterPro" id="IPR001763">
    <property type="entry name" value="Rhodanese-like_dom"/>
</dbReference>
<dbReference type="AlphaFoldDB" id="A4ADQ3"/>
<evidence type="ECO:0000256" key="1">
    <source>
        <dbReference type="SAM" id="MobiDB-lite"/>
    </source>
</evidence>
<accession>A4ADQ3</accession>
<dbReference type="Proteomes" id="UP000019205">
    <property type="component" value="Chromosome"/>
</dbReference>
<dbReference type="EMBL" id="AAOA02000001">
    <property type="protein sequence ID" value="EAQ95861.1"/>
    <property type="molecule type" value="Genomic_DNA"/>
</dbReference>
<keyword evidence="2" id="KW-0472">Membrane</keyword>
<reference evidence="4 5" key="1">
    <citation type="journal article" date="2007" name="Proc. Natl. Acad. Sci. U.S.A.">
        <title>Characterization of a marine gammaproteobacterium capable of aerobic anoxygenic photosynthesis.</title>
        <authorList>
            <person name="Fuchs B.M."/>
            <person name="Spring S."/>
            <person name="Teeling H."/>
            <person name="Quast C."/>
            <person name="Wulf J."/>
            <person name="Schattenhofer M."/>
            <person name="Yan S."/>
            <person name="Ferriera S."/>
            <person name="Johnson J."/>
            <person name="Glockner F.O."/>
            <person name="Amann R."/>
        </authorList>
    </citation>
    <scope>NUCLEOTIDE SEQUENCE [LARGE SCALE GENOMIC DNA]</scope>
    <source>
        <strain evidence="4">KT71</strain>
    </source>
</reference>
<organism evidence="4 5">
    <name type="scientific">Congregibacter litoralis KT71</name>
    <dbReference type="NCBI Taxonomy" id="314285"/>
    <lineage>
        <taxon>Bacteria</taxon>
        <taxon>Pseudomonadati</taxon>
        <taxon>Pseudomonadota</taxon>
        <taxon>Gammaproteobacteria</taxon>
        <taxon>Cellvibrionales</taxon>
        <taxon>Halieaceae</taxon>
        <taxon>Congregibacter</taxon>
    </lineage>
</organism>
<dbReference type="Pfam" id="PF00581">
    <property type="entry name" value="Rhodanese"/>
    <property type="match status" value="1"/>
</dbReference>
<comment type="caution">
    <text evidence="4">The sequence shown here is derived from an EMBL/GenBank/DDBJ whole genome shotgun (WGS) entry which is preliminary data.</text>
</comment>
<gene>
    <name evidence="4" type="ORF">KT71_18446</name>
</gene>
<dbReference type="CDD" id="cd00158">
    <property type="entry name" value="RHOD"/>
    <property type="match status" value="1"/>
</dbReference>
<dbReference type="GO" id="GO:0016740">
    <property type="term" value="F:transferase activity"/>
    <property type="evidence" value="ECO:0007669"/>
    <property type="project" value="UniProtKB-KW"/>
</dbReference>
<feature type="transmembrane region" description="Helical" evidence="2">
    <location>
        <begin position="53"/>
        <end position="77"/>
    </location>
</feature>
<dbReference type="eggNOG" id="COG2391">
    <property type="taxonomic scope" value="Bacteria"/>
</dbReference>
<dbReference type="SMART" id="SM00450">
    <property type="entry name" value="RHOD"/>
    <property type="match status" value="1"/>
</dbReference>
<evidence type="ECO:0000313" key="4">
    <source>
        <dbReference type="EMBL" id="EAQ95861.1"/>
    </source>
</evidence>
<dbReference type="SUPFAM" id="SSF52821">
    <property type="entry name" value="Rhodanese/Cell cycle control phosphatase"/>
    <property type="match status" value="1"/>
</dbReference>
<evidence type="ECO:0000313" key="5">
    <source>
        <dbReference type="Proteomes" id="UP000019205"/>
    </source>
</evidence>
<feature type="transmembrane region" description="Helical" evidence="2">
    <location>
        <begin position="166"/>
        <end position="186"/>
    </location>
</feature>
<feature type="transmembrane region" description="Helical" evidence="2">
    <location>
        <begin position="125"/>
        <end position="146"/>
    </location>
</feature>
<keyword evidence="5" id="KW-1185">Reference proteome</keyword>
<protein>
    <submittedName>
        <fullName evidence="4">Rhodanese-related protein sulfurtransferase</fullName>
    </submittedName>
</protein>
<sequence length="397" mass="42937">MTDFPLNVIASLGTGQAFFIYAVIGFAFGWVLESSGFGNSRKLAAQFYFQELTVLKVMFTAIVTAMTLVFAASGAGLLDYNLLWVPPTYIWPGIVGGFVMGVGFIIGGFCPGTSLVAAATLKVDGIFFVLGALFGIALFGETIGFYEHFFNSSFLGRITLSDSTGLTEGTLTVVIVLGAIGVFAGAEWLEERVGKIPRAQAPRWRYGAGALLILGAVLVALNGQPGSAERWERIASVEQLRLDHREVHVDPLEVLSLLHDDALRVQLLDLRGEFEFNRFHIRDARHLAGSPLPELAAELIAMPANTVFVLIGRTGDDMEQPWRALRAESVPNLYILDGGAEGWLRRFTNPSAPPVAPRLALGDRHPASDPNPRLFEGSFEPKVEMEIKRAPSGGGCG</sequence>
<feature type="transmembrane region" description="Helical" evidence="2">
    <location>
        <begin position="206"/>
        <end position="223"/>
    </location>
</feature>
<dbReference type="Gene3D" id="3.40.250.10">
    <property type="entry name" value="Rhodanese-like domain"/>
    <property type="match status" value="1"/>
</dbReference>
<evidence type="ECO:0000256" key="2">
    <source>
        <dbReference type="SAM" id="Phobius"/>
    </source>
</evidence>
<keyword evidence="4" id="KW-0808">Transferase</keyword>
<dbReference type="HOGENOM" id="CLU_701692_0_0_6"/>
<dbReference type="PROSITE" id="PS50206">
    <property type="entry name" value="RHODANESE_3"/>
    <property type="match status" value="1"/>
</dbReference>
<dbReference type="InterPro" id="IPR007272">
    <property type="entry name" value="Sulf_transp_TsuA/YedE"/>
</dbReference>
<dbReference type="Pfam" id="PF04143">
    <property type="entry name" value="Sulf_transp"/>
    <property type="match status" value="1"/>
</dbReference>
<dbReference type="RefSeq" id="WP_008296128.1">
    <property type="nucleotide sequence ID" value="NZ_CM002299.1"/>
</dbReference>
<evidence type="ECO:0000259" key="3">
    <source>
        <dbReference type="PROSITE" id="PS50206"/>
    </source>
</evidence>
<keyword evidence="2" id="KW-1133">Transmembrane helix</keyword>
<feature type="region of interest" description="Disordered" evidence="1">
    <location>
        <begin position="359"/>
        <end position="379"/>
    </location>
</feature>
<reference evidence="4 5" key="2">
    <citation type="journal article" date="2009" name="PLoS ONE">
        <title>The photosynthetic apparatus and its regulation in the aerobic gammaproteobacterium Congregibacter litoralis gen. nov., sp. nov.</title>
        <authorList>
            <person name="Spring S."/>
            <person name="Lunsdorf H."/>
            <person name="Fuchs B.M."/>
            <person name="Tindall B.J."/>
        </authorList>
    </citation>
    <scope>NUCLEOTIDE SEQUENCE [LARGE SCALE GENOMIC DNA]</scope>
    <source>
        <strain evidence="4">KT71</strain>
    </source>
</reference>